<protein>
    <submittedName>
        <fullName evidence="1">Uncharacterized protein</fullName>
    </submittedName>
</protein>
<dbReference type="OrthoDB" id="2222878at2759"/>
<organism evidence="1 2">
    <name type="scientific">Lichtheimia corymbifera JMRC:FSU:9682</name>
    <dbReference type="NCBI Taxonomy" id="1263082"/>
    <lineage>
        <taxon>Eukaryota</taxon>
        <taxon>Fungi</taxon>
        <taxon>Fungi incertae sedis</taxon>
        <taxon>Mucoromycota</taxon>
        <taxon>Mucoromycotina</taxon>
        <taxon>Mucoromycetes</taxon>
        <taxon>Mucorales</taxon>
        <taxon>Lichtheimiaceae</taxon>
        <taxon>Lichtheimia</taxon>
    </lineage>
</organism>
<dbReference type="EMBL" id="CBTN010000003">
    <property type="protein sequence ID" value="CDH49289.1"/>
    <property type="molecule type" value="Genomic_DNA"/>
</dbReference>
<comment type="caution">
    <text evidence="1">The sequence shown here is derived from an EMBL/GenBank/DDBJ whole genome shotgun (WGS) entry which is preliminary data.</text>
</comment>
<evidence type="ECO:0000313" key="1">
    <source>
        <dbReference type="EMBL" id="CDH49289.1"/>
    </source>
</evidence>
<dbReference type="Proteomes" id="UP000027586">
    <property type="component" value="Unassembled WGS sequence"/>
</dbReference>
<dbReference type="AlphaFoldDB" id="A0A068RH24"/>
<reference evidence="1" key="1">
    <citation type="submission" date="2013-08" db="EMBL/GenBank/DDBJ databases">
        <title>Gene expansion shapes genome architecture in the human pathogen Lichtheimia corymbifera: an evolutionary genomics analysis in the ancient terrestrial Mucorales (Mucoromycotina).</title>
        <authorList>
            <person name="Schwartze V.U."/>
            <person name="Winter S."/>
            <person name="Shelest E."/>
            <person name="Marcet-Houben M."/>
            <person name="Horn F."/>
            <person name="Wehner S."/>
            <person name="Hoffmann K."/>
            <person name="Riege K."/>
            <person name="Sammeth M."/>
            <person name="Nowrousian M."/>
            <person name="Valiante V."/>
            <person name="Linde J."/>
            <person name="Jacobsen I.D."/>
            <person name="Marz M."/>
            <person name="Brakhage A.A."/>
            <person name="Gabaldon T."/>
            <person name="Bocker S."/>
            <person name="Voigt K."/>
        </authorList>
    </citation>
    <scope>NUCLEOTIDE SEQUENCE [LARGE SCALE GENOMIC DNA]</scope>
    <source>
        <strain evidence="1">FSU 9682</strain>
    </source>
</reference>
<evidence type="ECO:0000313" key="2">
    <source>
        <dbReference type="Proteomes" id="UP000027586"/>
    </source>
</evidence>
<gene>
    <name evidence="1" type="ORF">LCOR_01037.1</name>
</gene>
<accession>A0A068RH24</accession>
<proteinExistence type="predicted"/>
<sequence>MQLDNNDEILAKLMQPSTIDSKITDIKKHLQDVLDGKAPVVLTTDDELVLSTTCKSQHEKKTMRQAMEKTRRYYLAEELLGQLMQSFIQSQKQIAVDFATFLQGNEQFRSKTVTQKIHVVDSYLAEIGAPDALRDPSSAFFIELRKHF</sequence>
<name>A0A068RH24_9FUNG</name>
<dbReference type="VEuPathDB" id="FungiDB:LCOR_01037.1"/>
<keyword evidence="2" id="KW-1185">Reference proteome</keyword>